<proteinExistence type="predicted"/>
<keyword evidence="3" id="KW-1185">Reference proteome</keyword>
<dbReference type="PANTHER" id="PTHR43433">
    <property type="entry name" value="HYDROLASE, ALPHA/BETA FOLD FAMILY PROTEIN"/>
    <property type="match status" value="1"/>
</dbReference>
<dbReference type="SUPFAM" id="SSF53474">
    <property type="entry name" value="alpha/beta-Hydrolases"/>
    <property type="match status" value="1"/>
</dbReference>
<dbReference type="InterPro" id="IPR050471">
    <property type="entry name" value="AB_hydrolase"/>
</dbReference>
<reference evidence="2 3" key="1">
    <citation type="submission" date="2022-12" db="EMBL/GenBank/DDBJ databases">
        <title>Sphingomonas abieness sp. nov., an endophytic bacterium isolated from Abies koreana.</title>
        <authorList>
            <person name="Jiang L."/>
            <person name="Lee J."/>
        </authorList>
    </citation>
    <scope>NUCLEOTIDE SEQUENCE [LARGE SCALE GENOMIC DNA]</scope>
    <source>
        <strain evidence="3">PAMB 00755</strain>
    </source>
</reference>
<dbReference type="Pfam" id="PF00561">
    <property type="entry name" value="Abhydrolase_1"/>
    <property type="match status" value="1"/>
</dbReference>
<dbReference type="GO" id="GO:0016787">
    <property type="term" value="F:hydrolase activity"/>
    <property type="evidence" value="ECO:0007669"/>
    <property type="project" value="UniProtKB-KW"/>
</dbReference>
<name>A0ABY7NTV9_9SPHN</name>
<dbReference type="PRINTS" id="PR00111">
    <property type="entry name" value="ABHYDROLASE"/>
</dbReference>
<dbReference type="InterPro" id="IPR029058">
    <property type="entry name" value="AB_hydrolase_fold"/>
</dbReference>
<keyword evidence="2" id="KW-0378">Hydrolase</keyword>
<evidence type="ECO:0000259" key="1">
    <source>
        <dbReference type="Pfam" id="PF00561"/>
    </source>
</evidence>
<accession>A0ABY7NTV9</accession>
<feature type="domain" description="AB hydrolase-1" evidence="1">
    <location>
        <begin position="46"/>
        <end position="149"/>
    </location>
</feature>
<evidence type="ECO:0000313" key="2">
    <source>
        <dbReference type="EMBL" id="WBO23881.1"/>
    </source>
</evidence>
<sequence length="305" mass="32213">MALAAGALMLGPTVFALRARSHVPQDGELVEIEGRRLHVRDWGQGPPIVMIHGLGGQMRNFSYALTDRLQDRHRIILIDRPGAGYSQAARDGSELRVQARIIAQAIRTLGIVRPLIVGHSLGGAVALAIALDNPGIAGGLALIAPLTQTPDVPAWLASPPLRSRWAHRLLARATPPLLLALQGAGFAQRAFAPEVMPGNFTIEGGGELTLAPDTLAAALGDAAGLTDELPSLVTRYGNLNVPVDILFGDRDAILDPALHGRCTAEQMPGARLLIVSGGHMLPVTQPDLVAAWLSEAQARIIPHHA</sequence>
<dbReference type="EMBL" id="CP115174">
    <property type="protein sequence ID" value="WBO23881.1"/>
    <property type="molecule type" value="Genomic_DNA"/>
</dbReference>
<dbReference type="RefSeq" id="WP_270078510.1">
    <property type="nucleotide sequence ID" value="NZ_CP115174.1"/>
</dbReference>
<protein>
    <submittedName>
        <fullName evidence="2">Alpha/beta hydrolase</fullName>
    </submittedName>
</protein>
<organism evidence="2 3">
    <name type="scientific">Sphingomonas abietis</name>
    <dbReference type="NCBI Taxonomy" id="3012344"/>
    <lineage>
        <taxon>Bacteria</taxon>
        <taxon>Pseudomonadati</taxon>
        <taxon>Pseudomonadota</taxon>
        <taxon>Alphaproteobacteria</taxon>
        <taxon>Sphingomonadales</taxon>
        <taxon>Sphingomonadaceae</taxon>
        <taxon>Sphingomonas</taxon>
    </lineage>
</organism>
<dbReference type="Proteomes" id="UP001210865">
    <property type="component" value="Chromosome"/>
</dbReference>
<dbReference type="PANTHER" id="PTHR43433:SF5">
    <property type="entry name" value="AB HYDROLASE-1 DOMAIN-CONTAINING PROTEIN"/>
    <property type="match status" value="1"/>
</dbReference>
<dbReference type="InterPro" id="IPR000073">
    <property type="entry name" value="AB_hydrolase_1"/>
</dbReference>
<evidence type="ECO:0000313" key="3">
    <source>
        <dbReference type="Proteomes" id="UP001210865"/>
    </source>
</evidence>
<gene>
    <name evidence="2" type="ORF">PBT88_07165</name>
</gene>
<dbReference type="Gene3D" id="3.40.50.1820">
    <property type="entry name" value="alpha/beta hydrolase"/>
    <property type="match status" value="1"/>
</dbReference>